<dbReference type="EMBL" id="JARAKH010000041">
    <property type="protein sequence ID" value="KAK8380909.1"/>
    <property type="molecule type" value="Genomic_DNA"/>
</dbReference>
<organism evidence="1 2">
    <name type="scientific">Scylla paramamosain</name>
    <name type="common">Mud crab</name>
    <dbReference type="NCBI Taxonomy" id="85552"/>
    <lineage>
        <taxon>Eukaryota</taxon>
        <taxon>Metazoa</taxon>
        <taxon>Ecdysozoa</taxon>
        <taxon>Arthropoda</taxon>
        <taxon>Crustacea</taxon>
        <taxon>Multicrustacea</taxon>
        <taxon>Malacostraca</taxon>
        <taxon>Eumalacostraca</taxon>
        <taxon>Eucarida</taxon>
        <taxon>Decapoda</taxon>
        <taxon>Pleocyemata</taxon>
        <taxon>Brachyura</taxon>
        <taxon>Eubrachyura</taxon>
        <taxon>Portunoidea</taxon>
        <taxon>Portunidae</taxon>
        <taxon>Portuninae</taxon>
        <taxon>Scylla</taxon>
    </lineage>
</organism>
<gene>
    <name evidence="1" type="ORF">O3P69_008079</name>
</gene>
<protein>
    <submittedName>
        <fullName evidence="1">Uncharacterized protein</fullName>
    </submittedName>
</protein>
<evidence type="ECO:0000313" key="2">
    <source>
        <dbReference type="Proteomes" id="UP001487740"/>
    </source>
</evidence>
<sequence>MKRKQSLFQDTRLAAVLEQSEQHAMFLQANSTFPGEVTKPAWTVAGQTTSASLVALGHSRLTEPARPRCSRRPIAPAQGGDDVMDGRRLFVELLVHIKDPANSFPELPIPC</sequence>
<dbReference type="Proteomes" id="UP001487740">
    <property type="component" value="Unassembled WGS sequence"/>
</dbReference>
<comment type="caution">
    <text evidence="1">The sequence shown here is derived from an EMBL/GenBank/DDBJ whole genome shotgun (WGS) entry which is preliminary data.</text>
</comment>
<keyword evidence="2" id="KW-1185">Reference proteome</keyword>
<dbReference type="AlphaFoldDB" id="A0AAW0T0R5"/>
<name>A0AAW0T0R5_SCYPA</name>
<accession>A0AAW0T0R5</accession>
<proteinExistence type="predicted"/>
<reference evidence="1 2" key="1">
    <citation type="submission" date="2023-03" db="EMBL/GenBank/DDBJ databases">
        <title>High-quality genome of Scylla paramamosain provides insights in environmental adaptation.</title>
        <authorList>
            <person name="Zhang L."/>
        </authorList>
    </citation>
    <scope>NUCLEOTIDE SEQUENCE [LARGE SCALE GENOMIC DNA]</scope>
    <source>
        <strain evidence="1">LZ_2023a</strain>
        <tissue evidence="1">Muscle</tissue>
    </source>
</reference>
<evidence type="ECO:0000313" key="1">
    <source>
        <dbReference type="EMBL" id="KAK8380909.1"/>
    </source>
</evidence>